<dbReference type="Pfam" id="PF14355">
    <property type="entry name" value="Abi_C"/>
    <property type="match status" value="1"/>
</dbReference>
<evidence type="ECO:0000259" key="1">
    <source>
        <dbReference type="Pfam" id="PF14355"/>
    </source>
</evidence>
<dbReference type="InterPro" id="IPR026001">
    <property type="entry name" value="Abi-like_C"/>
</dbReference>
<reference evidence="2" key="1">
    <citation type="submission" date="2020-06" db="EMBL/GenBank/DDBJ databases">
        <title>Whole Genome Sequence of Bradyrhizobium sp. Strain 66S1MB.</title>
        <authorList>
            <person name="Bromfield E."/>
            <person name="Cloutier S."/>
        </authorList>
    </citation>
    <scope>NUCLEOTIDE SEQUENCE</scope>
    <source>
        <strain evidence="2">66S1MB</strain>
    </source>
</reference>
<dbReference type="EMBL" id="JABWSX010000001">
    <property type="protein sequence ID" value="NVL05820.1"/>
    <property type="molecule type" value="Genomic_DNA"/>
</dbReference>
<comment type="caution">
    <text evidence="2">The sequence shown here is derived from an EMBL/GenBank/DDBJ whole genome shotgun (WGS) entry which is preliminary data.</text>
</comment>
<dbReference type="RefSeq" id="WP_176529764.1">
    <property type="nucleotide sequence ID" value="NZ_CP088022.1"/>
</dbReference>
<gene>
    <name evidence="2" type="ORF">HU230_08830</name>
</gene>
<name>A0A974ACU4_9BRAD</name>
<sequence length="312" mass="34328">MADAPALERKPLSTLVDQRLAHSRYDAVYADWVKSIDRLDEDRDGALTAARAMLETLCKTALNELDVSYDDTWDLPKLYYAVASNLGISPTQHTDSLFKSVFGASQTIVARVGEMRNKLGDAHGKANLNRAVPRHHAELAVNLAGSICCFVISCLESAVAAKKLRTANGDVILKFEVATVWRLVDHARNAPISMPWYGRTRPKRALWLVGDAGIYLMSNGQPAMDQKGNLIKKKKSVGVQRLVAPALGCDPTCNSFEDWWPLHGAIDNGSDFSIAIAIKAFESILPACKSQIVIILNPKEYRLLSDVQLLKL</sequence>
<dbReference type="Pfam" id="PF11284">
    <property type="entry name" value="DUF3085"/>
    <property type="match status" value="1"/>
</dbReference>
<organism evidence="2">
    <name type="scientific">Bradyrhizobium quebecense</name>
    <dbReference type="NCBI Taxonomy" id="2748629"/>
    <lineage>
        <taxon>Bacteria</taxon>
        <taxon>Pseudomonadati</taxon>
        <taxon>Pseudomonadota</taxon>
        <taxon>Alphaproteobacteria</taxon>
        <taxon>Hyphomicrobiales</taxon>
        <taxon>Nitrobacteraceae</taxon>
        <taxon>Bradyrhizobium</taxon>
    </lineage>
</organism>
<protein>
    <submittedName>
        <fullName evidence="2">Abortive infection family protein</fullName>
    </submittedName>
</protein>
<evidence type="ECO:0000313" key="2">
    <source>
        <dbReference type="EMBL" id="NVL05820.1"/>
    </source>
</evidence>
<proteinExistence type="predicted"/>
<dbReference type="AlphaFoldDB" id="A0A974ACU4"/>
<dbReference type="InterPro" id="IPR021436">
    <property type="entry name" value="DUF3085"/>
</dbReference>
<feature type="domain" description="Abortive infection protein-like C-terminal" evidence="1">
    <location>
        <begin position="76"/>
        <end position="152"/>
    </location>
</feature>
<accession>A0A974ACU4</accession>